<evidence type="ECO:0000313" key="3">
    <source>
        <dbReference type="Proteomes" id="UP000441389"/>
    </source>
</evidence>
<dbReference type="Proteomes" id="UP000441389">
    <property type="component" value="Unassembled WGS sequence"/>
</dbReference>
<evidence type="ECO:0000313" key="2">
    <source>
        <dbReference type="EMBL" id="MVO76658.1"/>
    </source>
</evidence>
<name>A0A6I4IXF9_9SPHN</name>
<feature type="chain" id="PRO_5026042623" evidence="1">
    <location>
        <begin position="23"/>
        <end position="226"/>
    </location>
</feature>
<keyword evidence="3" id="KW-1185">Reference proteome</keyword>
<comment type="caution">
    <text evidence="2">The sequence shown here is derived from an EMBL/GenBank/DDBJ whole genome shotgun (WGS) entry which is preliminary data.</text>
</comment>
<dbReference type="EMBL" id="WQMS01000001">
    <property type="protein sequence ID" value="MVO76658.1"/>
    <property type="molecule type" value="Genomic_DNA"/>
</dbReference>
<dbReference type="Pfam" id="PF10677">
    <property type="entry name" value="DUF2490"/>
    <property type="match status" value="1"/>
</dbReference>
<proteinExistence type="predicted"/>
<protein>
    <submittedName>
        <fullName evidence="2">DUF2490 domain-containing protein</fullName>
    </submittedName>
</protein>
<feature type="signal peptide" evidence="1">
    <location>
        <begin position="1"/>
        <end position="22"/>
    </location>
</feature>
<reference evidence="2 3" key="1">
    <citation type="submission" date="2019-12" db="EMBL/GenBank/DDBJ databases">
        <authorList>
            <person name="Huq M.A."/>
        </authorList>
    </citation>
    <scope>NUCLEOTIDE SEQUENCE [LARGE SCALE GENOMIC DNA]</scope>
    <source>
        <strain evidence="2 3">MAH-20</strain>
    </source>
</reference>
<dbReference type="AlphaFoldDB" id="A0A6I4IXF9"/>
<dbReference type="RefSeq" id="WP_157025384.1">
    <property type="nucleotide sequence ID" value="NZ_WQMS01000001.1"/>
</dbReference>
<organism evidence="2 3">
    <name type="scientific">Sphingomonas horti</name>
    <dbReference type="NCBI Taxonomy" id="2682842"/>
    <lineage>
        <taxon>Bacteria</taxon>
        <taxon>Pseudomonadati</taxon>
        <taxon>Pseudomonadota</taxon>
        <taxon>Alphaproteobacteria</taxon>
        <taxon>Sphingomonadales</taxon>
        <taxon>Sphingomonadaceae</taxon>
        <taxon>Sphingomonas</taxon>
    </lineage>
</organism>
<dbReference type="InterPro" id="IPR019619">
    <property type="entry name" value="DUF2490"/>
</dbReference>
<evidence type="ECO:0000256" key="1">
    <source>
        <dbReference type="SAM" id="SignalP"/>
    </source>
</evidence>
<gene>
    <name evidence="2" type="ORF">GON01_01715</name>
</gene>
<accession>A0A6I4IXF9</accession>
<sequence length="226" mass="24732">MRYSLILVSAAAISALATPAAAGSDAQLWSGVNGTVKLSDEFKLSQELVVRFSDNRNGLYEIESNTLLGYSVGKNVTLWAGYTHNPQYSGGDFTVMEHRAREQVTFDNVAKIGGGTLSGRLRLEQRWREGVDGTAWRVRPYVKYSLPFRAGHKTALVLSHESFVNLNNTGFQKTDGLDRMRNAIAVTTPIAQHVSLEVGYLNQHGFVRGGPDTDDHAATITLGLSF</sequence>
<keyword evidence="1" id="KW-0732">Signal</keyword>